<sequence length="503" mass="57574">MMEYYQLGGFQPQIQWFHSTYDDKRLVEAVVSTLRSGDDRNRPLELVLGIKRCGTSHLLLTDAQMRRVRLQMRLPLPRSPPFTVHDFESLSPIEFSGVEELSKKLSFLKPKAKKRSVNPNQPDSSQANRGYNVHEENLYRGLFEHGRVIYRILNNAIASTTYGSEDLSWAGNIRVSAFVFNTRGVDDRPRADRVRYPSVLDIGFCDAQLPSLSPNYASAKHFIYTKNALLGRKEPKKPFSYGDSEQVSSEDMPIRIQHFFKEHQRNRQAPMVLLVHKEEETMNFLDNMDVDMSQWRLGLKDLLIPEACSPRKKDIKSHSNNLRSNEPLRYNDYESRLEQPRYRSRSPKHYSASRPRDSPSSATLWRRSSYPPVYVVDVHRLYETLMQADDAKTVVSIGHRFNLTDVIGWCAGNEAGLLIDIWKSMVSGVPIDDQREMRSAGRTEVKAEQEAQSSSVAPRAAIDSDEEEDPNDYVPRPDVQKSDVPATEIDYGFDVSDYGSDSD</sequence>
<feature type="region of interest" description="Disordered" evidence="1">
    <location>
        <begin position="312"/>
        <end position="364"/>
    </location>
</feature>
<protein>
    <submittedName>
        <fullName evidence="2">Uncharacterized protein</fullName>
    </submittedName>
</protein>
<gene>
    <name evidence="2" type="ORF">M413DRAFT_25699</name>
</gene>
<reference evidence="3" key="2">
    <citation type="submission" date="2015-01" db="EMBL/GenBank/DDBJ databases">
        <title>Evolutionary Origins and Diversification of the Mycorrhizal Mutualists.</title>
        <authorList>
            <consortium name="DOE Joint Genome Institute"/>
            <consortium name="Mycorrhizal Genomics Consortium"/>
            <person name="Kohler A."/>
            <person name="Kuo A."/>
            <person name="Nagy L.G."/>
            <person name="Floudas D."/>
            <person name="Copeland A."/>
            <person name="Barry K.W."/>
            <person name="Cichocki N."/>
            <person name="Veneault-Fourrey C."/>
            <person name="LaButti K."/>
            <person name="Lindquist E.A."/>
            <person name="Lipzen A."/>
            <person name="Lundell T."/>
            <person name="Morin E."/>
            <person name="Murat C."/>
            <person name="Riley R."/>
            <person name="Ohm R."/>
            <person name="Sun H."/>
            <person name="Tunlid A."/>
            <person name="Henrissat B."/>
            <person name="Grigoriev I.V."/>
            <person name="Hibbett D.S."/>
            <person name="Martin F."/>
        </authorList>
    </citation>
    <scope>NUCLEOTIDE SEQUENCE [LARGE SCALE GENOMIC DNA]</scope>
    <source>
        <strain evidence="3">h7</strain>
    </source>
</reference>
<dbReference type="Proteomes" id="UP000053424">
    <property type="component" value="Unassembled WGS sequence"/>
</dbReference>
<evidence type="ECO:0000313" key="2">
    <source>
        <dbReference type="EMBL" id="KIM44269.1"/>
    </source>
</evidence>
<feature type="region of interest" description="Disordered" evidence="1">
    <location>
        <begin position="112"/>
        <end position="131"/>
    </location>
</feature>
<dbReference type="HOGENOM" id="CLU_040086_0_0_1"/>
<reference evidence="2 3" key="1">
    <citation type="submission" date="2014-04" db="EMBL/GenBank/DDBJ databases">
        <authorList>
            <consortium name="DOE Joint Genome Institute"/>
            <person name="Kuo A."/>
            <person name="Gay G."/>
            <person name="Dore J."/>
            <person name="Kohler A."/>
            <person name="Nagy L.G."/>
            <person name="Floudas D."/>
            <person name="Copeland A."/>
            <person name="Barry K.W."/>
            <person name="Cichocki N."/>
            <person name="Veneault-Fourrey C."/>
            <person name="LaButti K."/>
            <person name="Lindquist E.A."/>
            <person name="Lipzen A."/>
            <person name="Lundell T."/>
            <person name="Morin E."/>
            <person name="Murat C."/>
            <person name="Sun H."/>
            <person name="Tunlid A."/>
            <person name="Henrissat B."/>
            <person name="Grigoriev I.V."/>
            <person name="Hibbett D.S."/>
            <person name="Martin F."/>
            <person name="Nordberg H.P."/>
            <person name="Cantor M.N."/>
            <person name="Hua S.X."/>
        </authorList>
    </citation>
    <scope>NUCLEOTIDE SEQUENCE [LARGE SCALE GENOMIC DNA]</scope>
    <source>
        <strain evidence="3">h7</strain>
    </source>
</reference>
<accession>A0A0C3CJJ9</accession>
<feature type="compositionally biased region" description="Basic and acidic residues" evidence="1">
    <location>
        <begin position="435"/>
        <end position="449"/>
    </location>
</feature>
<name>A0A0C3CJJ9_HEBCY</name>
<keyword evidence="3" id="KW-1185">Reference proteome</keyword>
<evidence type="ECO:0000256" key="1">
    <source>
        <dbReference type="SAM" id="MobiDB-lite"/>
    </source>
</evidence>
<proteinExistence type="predicted"/>
<feature type="compositionally biased region" description="Polar residues" evidence="1">
    <location>
        <begin position="117"/>
        <end position="129"/>
    </location>
</feature>
<evidence type="ECO:0000313" key="3">
    <source>
        <dbReference type="Proteomes" id="UP000053424"/>
    </source>
</evidence>
<dbReference type="OrthoDB" id="3235609at2759"/>
<dbReference type="EMBL" id="KN831774">
    <property type="protein sequence ID" value="KIM44269.1"/>
    <property type="molecule type" value="Genomic_DNA"/>
</dbReference>
<dbReference type="AlphaFoldDB" id="A0A0C3CJJ9"/>
<organism evidence="2 3">
    <name type="scientific">Hebeloma cylindrosporum</name>
    <dbReference type="NCBI Taxonomy" id="76867"/>
    <lineage>
        <taxon>Eukaryota</taxon>
        <taxon>Fungi</taxon>
        <taxon>Dikarya</taxon>
        <taxon>Basidiomycota</taxon>
        <taxon>Agaricomycotina</taxon>
        <taxon>Agaricomycetes</taxon>
        <taxon>Agaricomycetidae</taxon>
        <taxon>Agaricales</taxon>
        <taxon>Agaricineae</taxon>
        <taxon>Hymenogastraceae</taxon>
        <taxon>Hebeloma</taxon>
    </lineage>
</organism>
<feature type="compositionally biased region" description="Basic and acidic residues" evidence="1">
    <location>
        <begin position="329"/>
        <end position="341"/>
    </location>
</feature>
<feature type="region of interest" description="Disordered" evidence="1">
    <location>
        <begin position="435"/>
        <end position="503"/>
    </location>
</feature>